<accession>A0ABP0X1F6</accession>
<feature type="region of interest" description="Disordered" evidence="14">
    <location>
        <begin position="111"/>
        <end position="238"/>
    </location>
</feature>
<evidence type="ECO:0000259" key="15">
    <source>
        <dbReference type="PROSITE" id="PS50158"/>
    </source>
</evidence>
<dbReference type="InterPro" id="IPR036875">
    <property type="entry name" value="Znf_CCHC_sf"/>
</dbReference>
<feature type="compositionally biased region" description="Low complexity" evidence="14">
    <location>
        <begin position="219"/>
        <end position="229"/>
    </location>
</feature>
<dbReference type="InterPro" id="IPR004365">
    <property type="entry name" value="NA-bd_OB_tRNA"/>
</dbReference>
<dbReference type="Pfam" id="PF04057">
    <property type="entry name" value="Rep-A_N"/>
    <property type="match status" value="1"/>
</dbReference>
<keyword evidence="8 13" id="KW-0238">DNA-binding</keyword>
<keyword evidence="5" id="KW-0227">DNA damage</keyword>
<feature type="compositionally biased region" description="Polar residues" evidence="14">
    <location>
        <begin position="186"/>
        <end position="203"/>
    </location>
</feature>
<dbReference type="Pfam" id="PF16900">
    <property type="entry name" value="REPA_OB_2"/>
    <property type="match status" value="1"/>
</dbReference>
<evidence type="ECO:0000256" key="9">
    <source>
        <dbReference type="ARBA" id="ARBA00023172"/>
    </source>
</evidence>
<dbReference type="SUPFAM" id="SSF50249">
    <property type="entry name" value="Nucleic acid-binding proteins"/>
    <property type="match status" value="4"/>
</dbReference>
<reference evidence="16" key="1">
    <citation type="submission" date="2024-02" db="EMBL/GenBank/DDBJ databases">
        <authorList>
            <consortium name="ELIXIR-Norway"/>
            <consortium name="Elixir Norway"/>
        </authorList>
    </citation>
    <scope>NUCLEOTIDE SEQUENCE</scope>
</reference>
<evidence type="ECO:0000256" key="14">
    <source>
        <dbReference type="SAM" id="MobiDB-lite"/>
    </source>
</evidence>
<dbReference type="PANTHER" id="PTHR23273:SF4">
    <property type="entry name" value="REPLICATION PROTEIN A OB DOMAIN-CONTAINING PROTEIN"/>
    <property type="match status" value="1"/>
</dbReference>
<evidence type="ECO:0000256" key="2">
    <source>
        <dbReference type="ARBA" id="ARBA00005690"/>
    </source>
</evidence>
<comment type="subcellular location">
    <subcellularLocation>
        <location evidence="1 13">Nucleus</location>
    </subcellularLocation>
</comment>
<evidence type="ECO:0000313" key="17">
    <source>
        <dbReference type="Proteomes" id="UP001497444"/>
    </source>
</evidence>
<dbReference type="NCBIfam" id="TIGR00617">
    <property type="entry name" value="rpa1"/>
    <property type="match status" value="1"/>
</dbReference>
<keyword evidence="9" id="KW-0233">DNA recombination</keyword>
<sequence length="914" mass="97152">MAGMLTENAIVALHNGDVDLRPVLQVMDIRQIGNAQSTQERYRLLLSDGIHLQQAMLATQLNEKVKNNLAVKGSVVQLLEYICNTVQNRKIIIILNMEIVASKEEIVGNPKLLGAGPEQQAAGPVSNPQQQQQQQKSLGATGVSGQGLPQQAGPQTNAGYRSEGGGIGQSNNGSYSDGHGGGSAVPQATGTSNPYSVANSGVKTDSGGFQRPAMGAVGGVNSQQVQQQNTYGRPSVAPPYQPAPVYSNRGPIAKNEAPARIVPIAALNPYQGRWTIKARVTAKSDVRRFHNARGDGKVFSFDLLDADNGEIRATCFNNVVDQFYDKIDVGMVYFITKGSLKAAQKNFNHLKNDWEIFLESSSTVEPCFEGDGSIPQQQFHFRPIGDVENMENNAMVDVIGIVVSINLSSTIMRKNGIETHKRTLQIKDRSGHSVEITMWGSFCHKEGQQIQDLCDSGQNPVLAVKAGRVSDFSGKSVGTISSTQLLIDPDIPAAHQLRDWFDREGRHSVSQSISREGGTGMRTELRKTVSAIKDEGLGRGDKPDWITVRATVFYIKPDNFCYTACPLDNGGKQCNKKVTNNGDGTWRCDRCDRTVPECDYRYLLNIQVQDHTGPTWVTAFQEVGEEIMQHPAKELFLWSQTDNQKFIEAIQKLTFTEHLFKLKVKEEMYNDEQRLKSTVVRVDRIDWVAESKLMIDSITKLNRGEAIDVPIGSGINGGSTYPSVTPGFGGSLYGTSTTSAGTEGGLSRDSGYDMSGGGYRDSAVGTGVNGHGGSGFATAAGGYGAPYARNANASSYGGGGVGSGSTQCYLCKQEGHFAKECPNNSSGGRTTSTYGGNSGYGGGGGGGGGGSSGGSVQSNKCYKCGQGGHFARDCPSQGGGGGGGYGGRGSGGGRVQGGGGGYEGQRNGGYGGGY</sequence>
<evidence type="ECO:0000256" key="11">
    <source>
        <dbReference type="ARBA" id="ARBA00023242"/>
    </source>
</evidence>
<evidence type="ECO:0000256" key="1">
    <source>
        <dbReference type="ARBA" id="ARBA00004123"/>
    </source>
</evidence>
<evidence type="ECO:0000256" key="7">
    <source>
        <dbReference type="ARBA" id="ARBA00022833"/>
    </source>
</evidence>
<dbReference type="InterPro" id="IPR031657">
    <property type="entry name" value="REPA_OB_2"/>
</dbReference>
<evidence type="ECO:0000256" key="12">
    <source>
        <dbReference type="PROSITE-ProRule" id="PRU00047"/>
    </source>
</evidence>
<proteinExistence type="inferred from homology"/>
<comment type="function">
    <text evidence="13">Component of the replication protein A complex (RPA) required for DNA recombination, repair and replication. The activity of RPA is mediated by single-stranded DNA binding and protein interactions. Probably involved in repair of double-strand DNA breaks (DSBs) induced by genotoxic stresses.</text>
</comment>
<keyword evidence="10" id="KW-0234">DNA repair</keyword>
<evidence type="ECO:0000256" key="8">
    <source>
        <dbReference type="ARBA" id="ARBA00023125"/>
    </source>
</evidence>
<keyword evidence="11 13" id="KW-0539">Nucleus</keyword>
<dbReference type="Gene3D" id="4.10.60.10">
    <property type="entry name" value="Zinc finger, CCHC-type"/>
    <property type="match status" value="2"/>
</dbReference>
<dbReference type="Pfam" id="PF01336">
    <property type="entry name" value="tRNA_anti-codon"/>
    <property type="match status" value="1"/>
</dbReference>
<organism evidence="16 17">
    <name type="scientific">Sphagnum jensenii</name>
    <dbReference type="NCBI Taxonomy" id="128206"/>
    <lineage>
        <taxon>Eukaryota</taxon>
        <taxon>Viridiplantae</taxon>
        <taxon>Streptophyta</taxon>
        <taxon>Embryophyta</taxon>
        <taxon>Bryophyta</taxon>
        <taxon>Sphagnophytina</taxon>
        <taxon>Sphagnopsida</taxon>
        <taxon>Sphagnales</taxon>
        <taxon>Sphagnaceae</taxon>
        <taxon>Sphagnum</taxon>
    </lineage>
</organism>
<evidence type="ECO:0000256" key="6">
    <source>
        <dbReference type="ARBA" id="ARBA00022771"/>
    </source>
</evidence>
<feature type="compositionally biased region" description="Polar residues" evidence="14">
    <location>
        <begin position="147"/>
        <end position="159"/>
    </location>
</feature>
<dbReference type="InterPro" id="IPR012340">
    <property type="entry name" value="NA-bd_OB-fold"/>
</dbReference>
<dbReference type="SUPFAM" id="SSF57756">
    <property type="entry name" value="Retrovirus zinc finger-like domains"/>
    <property type="match status" value="2"/>
</dbReference>
<dbReference type="PROSITE" id="PS50158">
    <property type="entry name" value="ZF_CCHC"/>
    <property type="match status" value="2"/>
</dbReference>
<keyword evidence="17" id="KW-1185">Reference proteome</keyword>
<keyword evidence="4 13" id="KW-0479">Metal-binding</keyword>
<keyword evidence="7 13" id="KW-0862">Zinc</keyword>
<evidence type="ECO:0000256" key="5">
    <source>
        <dbReference type="ARBA" id="ARBA00022763"/>
    </source>
</evidence>
<comment type="similarity">
    <text evidence="2 13">Belongs to the replication factor A protein 1 family.</text>
</comment>
<dbReference type="CDD" id="cd04474">
    <property type="entry name" value="RPA1_DBD_A"/>
    <property type="match status" value="1"/>
</dbReference>
<evidence type="ECO:0000313" key="16">
    <source>
        <dbReference type="EMBL" id="CAK9272946.1"/>
    </source>
</evidence>
<dbReference type="Pfam" id="PF00098">
    <property type="entry name" value="zf-CCHC"/>
    <property type="match status" value="2"/>
</dbReference>
<dbReference type="CDD" id="cd04475">
    <property type="entry name" value="RPA1_DBD_B"/>
    <property type="match status" value="1"/>
</dbReference>
<feature type="region of interest" description="Disordered" evidence="14">
    <location>
        <begin position="879"/>
        <end position="914"/>
    </location>
</feature>
<evidence type="ECO:0000256" key="10">
    <source>
        <dbReference type="ARBA" id="ARBA00023204"/>
    </source>
</evidence>
<keyword evidence="3 13" id="KW-0235">DNA replication</keyword>
<evidence type="ECO:0000256" key="3">
    <source>
        <dbReference type="ARBA" id="ARBA00022705"/>
    </source>
</evidence>
<dbReference type="InterPro" id="IPR013955">
    <property type="entry name" value="Rep_factor-A_C"/>
</dbReference>
<dbReference type="Proteomes" id="UP001497444">
    <property type="component" value="Chromosome 5"/>
</dbReference>
<dbReference type="CDD" id="cd04476">
    <property type="entry name" value="RPA1_DBD_C"/>
    <property type="match status" value="1"/>
</dbReference>
<dbReference type="InterPro" id="IPR047192">
    <property type="entry name" value="Euk_RPA1_DBD_C"/>
</dbReference>
<protein>
    <recommendedName>
        <fullName evidence="13">Replication protein A subunit</fullName>
    </recommendedName>
</protein>
<comment type="subunit">
    <text evidence="13">Heterotrimer of RPA1, RPA2 and RPA3 (canonical replication protein A complex).</text>
</comment>
<evidence type="ECO:0000256" key="4">
    <source>
        <dbReference type="ARBA" id="ARBA00022723"/>
    </source>
</evidence>
<dbReference type="Pfam" id="PF08646">
    <property type="entry name" value="Rep_fac-A_C"/>
    <property type="match status" value="1"/>
</dbReference>
<dbReference type="InterPro" id="IPR001878">
    <property type="entry name" value="Znf_CCHC"/>
</dbReference>
<dbReference type="InterPro" id="IPR007199">
    <property type="entry name" value="Rep_factor-A_N"/>
</dbReference>
<name>A0ABP0X1F6_9BRYO</name>
<dbReference type="PANTHER" id="PTHR23273">
    <property type="entry name" value="REPLICATION FACTOR A 1, RFA1"/>
    <property type="match status" value="1"/>
</dbReference>
<dbReference type="Gene3D" id="2.40.50.140">
    <property type="entry name" value="Nucleic acid-binding proteins"/>
    <property type="match status" value="4"/>
</dbReference>
<dbReference type="SMART" id="SM00343">
    <property type="entry name" value="ZnF_C2HC"/>
    <property type="match status" value="2"/>
</dbReference>
<keyword evidence="6 12" id="KW-0863">Zinc-finger</keyword>
<feature type="domain" description="CCHC-type" evidence="15">
    <location>
        <begin position="808"/>
        <end position="823"/>
    </location>
</feature>
<evidence type="ECO:0000256" key="13">
    <source>
        <dbReference type="RuleBase" id="RU364130"/>
    </source>
</evidence>
<feature type="domain" description="CCHC-type" evidence="15">
    <location>
        <begin position="860"/>
        <end position="876"/>
    </location>
</feature>
<dbReference type="CDD" id="cd04477">
    <property type="entry name" value="RPA1N"/>
    <property type="match status" value="1"/>
</dbReference>
<dbReference type="InterPro" id="IPR004591">
    <property type="entry name" value="Rfa1"/>
</dbReference>
<dbReference type="EMBL" id="OZ020100">
    <property type="protein sequence ID" value="CAK9272946.1"/>
    <property type="molecule type" value="Genomic_DNA"/>
</dbReference>
<gene>
    <name evidence="16" type="ORF">CSSPJE1EN1_LOCUS18424</name>
</gene>